<dbReference type="Proteomes" id="UP000427769">
    <property type="component" value="Chromosome"/>
</dbReference>
<dbReference type="OrthoDB" id="5410311at2"/>
<dbReference type="InterPro" id="IPR006076">
    <property type="entry name" value="FAD-dep_OxRdtase"/>
</dbReference>
<dbReference type="PANTHER" id="PTHR13847">
    <property type="entry name" value="SARCOSINE DEHYDROGENASE-RELATED"/>
    <property type="match status" value="1"/>
</dbReference>
<dbReference type="RefSeq" id="WP_155304052.1">
    <property type="nucleotide sequence ID" value="NZ_AP021875.1"/>
</dbReference>
<feature type="domain" description="FAD dependent oxidoreductase" evidence="2">
    <location>
        <begin position="6"/>
        <end position="388"/>
    </location>
</feature>
<dbReference type="Pfam" id="PF01266">
    <property type="entry name" value="DAO"/>
    <property type="match status" value="1"/>
</dbReference>
<name>A0A5K7Z365_9BACT</name>
<dbReference type="PROSITE" id="PS51257">
    <property type="entry name" value="PROKAR_LIPOPROTEIN"/>
    <property type="match status" value="1"/>
</dbReference>
<keyword evidence="4" id="KW-1185">Reference proteome</keyword>
<dbReference type="Gene3D" id="3.50.50.60">
    <property type="entry name" value="FAD/NAD(P)-binding domain"/>
    <property type="match status" value="1"/>
</dbReference>
<dbReference type="PANTHER" id="PTHR13847:SF287">
    <property type="entry name" value="FAD-DEPENDENT OXIDOREDUCTASE DOMAIN-CONTAINING PROTEIN 1"/>
    <property type="match status" value="1"/>
</dbReference>
<evidence type="ECO:0000259" key="2">
    <source>
        <dbReference type="Pfam" id="PF01266"/>
    </source>
</evidence>
<organism evidence="3 4">
    <name type="scientific">Desulfosarcina widdelii</name>
    <dbReference type="NCBI Taxonomy" id="947919"/>
    <lineage>
        <taxon>Bacteria</taxon>
        <taxon>Pseudomonadati</taxon>
        <taxon>Thermodesulfobacteriota</taxon>
        <taxon>Desulfobacteria</taxon>
        <taxon>Desulfobacterales</taxon>
        <taxon>Desulfosarcinaceae</taxon>
        <taxon>Desulfosarcina</taxon>
    </lineage>
</organism>
<dbReference type="AlphaFoldDB" id="A0A5K7Z365"/>
<dbReference type="GO" id="GO:0016491">
    <property type="term" value="F:oxidoreductase activity"/>
    <property type="evidence" value="ECO:0007669"/>
    <property type="project" value="UniProtKB-KW"/>
</dbReference>
<sequence length="435" mass="48241">MNQKVDAVIIGAGVIGCAVAFEMAKRGYKTLNVDKLADAGMGSTSGSCAIIRFHYSTTEGVAMAREGYYYWLDWPKYLEKRDPDGLAAYRNVGALVIKTPVNHNLSRVKAALDDFGVSYLEVPPEEIHRYLPNANLSSYFPQKWLDDPEFGQPTGETIPGAIWVPESGYISDPKLSTHNLMVAARAKGAEFLFNARVAEILKKDGRTAGVQLANGTQIEAPVVVNVAGPHSHIVNCMAGVEDAMNIKTRPMKQEVAHVPAPEGLDWERDGYMLSDGDVGCYSRPEVGNNILIGSEDPECDPRLWVDDPDNYDLNFTDQYKCMVMRESMRVSNLSIPNQYQGVVDLYDCSDDWIPIYDKSDLPGFYMAVGTSGNQYKNAPVVGAMMTELIEACEKGQDHDMDPVQFHLKYTRRNLNVGFYSRNREINTDSSFSVIG</sequence>
<evidence type="ECO:0000256" key="1">
    <source>
        <dbReference type="ARBA" id="ARBA00023002"/>
    </source>
</evidence>
<dbReference type="EMBL" id="AP021875">
    <property type="protein sequence ID" value="BBO75100.1"/>
    <property type="molecule type" value="Genomic_DNA"/>
</dbReference>
<reference evidence="3 4" key="1">
    <citation type="submission" date="2019-11" db="EMBL/GenBank/DDBJ databases">
        <title>Comparative genomics of hydrocarbon-degrading Desulfosarcina strains.</title>
        <authorList>
            <person name="Watanabe M."/>
            <person name="Kojima H."/>
            <person name="Fukui M."/>
        </authorList>
    </citation>
    <scope>NUCLEOTIDE SEQUENCE [LARGE SCALE GENOMIC DNA]</scope>
    <source>
        <strain evidence="3 4">PP31</strain>
    </source>
</reference>
<dbReference type="SUPFAM" id="SSF51905">
    <property type="entry name" value="FAD/NAD(P)-binding domain"/>
    <property type="match status" value="1"/>
</dbReference>
<gene>
    <name evidence="3" type="ORF">DSCW_25170</name>
</gene>
<dbReference type="Gene3D" id="3.30.9.10">
    <property type="entry name" value="D-Amino Acid Oxidase, subunit A, domain 2"/>
    <property type="match status" value="1"/>
</dbReference>
<keyword evidence="1" id="KW-0560">Oxidoreductase</keyword>
<dbReference type="GO" id="GO:0005737">
    <property type="term" value="C:cytoplasm"/>
    <property type="evidence" value="ECO:0007669"/>
    <property type="project" value="TreeGrafter"/>
</dbReference>
<dbReference type="InterPro" id="IPR036188">
    <property type="entry name" value="FAD/NAD-bd_sf"/>
</dbReference>
<accession>A0A5K7Z365</accession>
<evidence type="ECO:0000313" key="4">
    <source>
        <dbReference type="Proteomes" id="UP000427769"/>
    </source>
</evidence>
<proteinExistence type="predicted"/>
<evidence type="ECO:0000313" key="3">
    <source>
        <dbReference type="EMBL" id="BBO75100.1"/>
    </source>
</evidence>
<protein>
    <submittedName>
        <fullName evidence="3">FAD-dependent oxidoreductase</fullName>
    </submittedName>
</protein>
<dbReference type="KEGG" id="dwd:DSCW_25170"/>